<dbReference type="EMBL" id="JAVRHS010000001">
    <property type="protein sequence ID" value="MDT0574592.1"/>
    <property type="molecule type" value="Genomic_DNA"/>
</dbReference>
<reference evidence="4 5" key="1">
    <citation type="submission" date="2023-09" db="EMBL/GenBank/DDBJ databases">
        <authorList>
            <person name="Rey-Velasco X."/>
        </authorList>
    </citation>
    <scope>NUCLEOTIDE SEQUENCE [LARGE SCALE GENOMIC DNA]</scope>
    <source>
        <strain evidence="4 5">F390</strain>
    </source>
</reference>
<evidence type="ECO:0000256" key="1">
    <source>
        <dbReference type="ARBA" id="ARBA00022529"/>
    </source>
</evidence>
<dbReference type="Proteomes" id="UP001259803">
    <property type="component" value="Unassembled WGS sequence"/>
</dbReference>
<organism evidence="4 5">
    <name type="scientific">Croceicoccus esteveae</name>
    <dbReference type="NCBI Taxonomy" id="3075597"/>
    <lineage>
        <taxon>Bacteria</taxon>
        <taxon>Pseudomonadati</taxon>
        <taxon>Pseudomonadota</taxon>
        <taxon>Alphaproteobacteria</taxon>
        <taxon>Sphingomonadales</taxon>
        <taxon>Erythrobacteraceae</taxon>
        <taxon>Croceicoccus</taxon>
    </lineage>
</organism>
<evidence type="ECO:0000313" key="4">
    <source>
        <dbReference type="EMBL" id="MDT0574592.1"/>
    </source>
</evidence>
<sequence length="211" mass="24141">MNKALSDRSLAMHDTPIQPVSYDPANPRITPRIAAELIAHEGIVTKAYRDSVGVWTWSVGLTDACGHRVGRYRDNPQPLEHCLGIYLWALERRYLPAVLRAFAGIAPQEHELGAALSFHWNTGAIEKAEWMRRLRQGDRQGARRAIMNWCRPVVLTRRRRLERALFFDASWSNDGRALVYDVARPSYRPVRGRSIEILSVLERLMEQQAAN</sequence>
<comment type="caution">
    <text evidence="4">The sequence shown here is derived from an EMBL/GenBank/DDBJ whole genome shotgun (WGS) entry which is preliminary data.</text>
</comment>
<dbReference type="InterPro" id="IPR023347">
    <property type="entry name" value="Lysozyme_dom_sf"/>
</dbReference>
<evidence type="ECO:0000256" key="2">
    <source>
        <dbReference type="ARBA" id="ARBA00022638"/>
    </source>
</evidence>
<proteinExistence type="inferred from homology"/>
<dbReference type="Pfam" id="PF00959">
    <property type="entry name" value="Phage_lysozyme"/>
    <property type="match status" value="1"/>
</dbReference>
<dbReference type="InterPro" id="IPR002196">
    <property type="entry name" value="Glyco_hydro_24"/>
</dbReference>
<accession>A0ABU2ZGP9</accession>
<keyword evidence="1 3" id="KW-0929">Antimicrobial</keyword>
<name>A0ABU2ZGP9_9SPHN</name>
<dbReference type="EC" id="3.2.1.17" evidence="3"/>
<keyword evidence="2 3" id="KW-0081">Bacteriolytic enzyme</keyword>
<dbReference type="RefSeq" id="WP_311339176.1">
    <property type="nucleotide sequence ID" value="NZ_JAVRHS010000001.1"/>
</dbReference>
<evidence type="ECO:0000256" key="3">
    <source>
        <dbReference type="RuleBase" id="RU003788"/>
    </source>
</evidence>
<keyword evidence="5" id="KW-1185">Reference proteome</keyword>
<protein>
    <recommendedName>
        <fullName evidence="3">Lysozyme</fullName>
        <ecNumber evidence="3">3.2.1.17</ecNumber>
    </recommendedName>
</protein>
<dbReference type="InterPro" id="IPR023346">
    <property type="entry name" value="Lysozyme-like_dom_sf"/>
</dbReference>
<dbReference type="Gene3D" id="1.10.530.40">
    <property type="match status" value="1"/>
</dbReference>
<comment type="similarity">
    <text evidence="3">Belongs to the glycosyl hydrolase 24 family.</text>
</comment>
<dbReference type="SUPFAM" id="SSF53955">
    <property type="entry name" value="Lysozyme-like"/>
    <property type="match status" value="1"/>
</dbReference>
<evidence type="ECO:0000313" key="5">
    <source>
        <dbReference type="Proteomes" id="UP001259803"/>
    </source>
</evidence>
<gene>
    <name evidence="4" type="ORF">RM533_00170</name>
</gene>
<comment type="catalytic activity">
    <reaction evidence="3">
        <text>Hydrolysis of (1-&gt;4)-beta-linkages between N-acetylmuramic acid and N-acetyl-D-glucosamine residues in a peptidoglycan and between N-acetyl-D-glucosamine residues in chitodextrins.</text>
        <dbReference type="EC" id="3.2.1.17"/>
    </reaction>
</comment>
<keyword evidence="3" id="KW-0326">Glycosidase</keyword>
<keyword evidence="3" id="KW-0378">Hydrolase</keyword>